<evidence type="ECO:0000313" key="1">
    <source>
        <dbReference type="EMBL" id="QJA44206.1"/>
    </source>
</evidence>
<protein>
    <submittedName>
        <fullName evidence="1">Putative capsid protein</fullName>
    </submittedName>
</protein>
<sequence length="542" mass="59700">MPWTSRDAPKSLKGNDRVKWAEIANAVYRDCMKTGNDKTCAPRAKIAANSKFSEDVMEENEFNWKDHDLHFDIMDDDVESRLAAQADAKKKPGGSNVGKYKKGPFCGPSGGAPAGSYPVNTRARAIAAISYARHAPRPAGIKACVCRHYSDLPACSKKKEKQSMAEEIKKMPKAALCFIDHEGFALAKDKDGKDSLQMVAYSGGIIKAHWYWGDLAIDLSGMKFPKKKNPILENHMTDRKVAFTNDKPKIDSGALVIDEAEFVDTEASLEFRALSKQGFPYESSIYAKPTIIEKLEVGAKAEVNGMSVKGPATIWRESIFKEASVCVFGADSNTKAVAFADEEIEFTVNVLTNAEPDEPSDQIQGEGVTAMNVDELKKDHPELFDEIVADVTTTLTDGFNKEKAEMQRQFDTERADTQAKVLALEKAEAIRKEKELKFEAGSIWAARLLASDIPDRLFDKVRAQVSYDKFVKDGNLDVVAFSTAVDEEIKDWQGKGIVSSVLGEGFSVKEAGDSETARINAQEKADGELADTLFSFVRKEVT</sequence>
<organism evidence="1">
    <name type="scientific">viral metagenome</name>
    <dbReference type="NCBI Taxonomy" id="1070528"/>
    <lineage>
        <taxon>unclassified sequences</taxon>
        <taxon>metagenomes</taxon>
        <taxon>organismal metagenomes</taxon>
    </lineage>
</organism>
<gene>
    <name evidence="2" type="ORF">MM415A00110_0039</name>
    <name evidence="1" type="ORF">TM448A00090_0038</name>
</gene>
<dbReference type="AlphaFoldDB" id="A0A6H1Z8I9"/>
<dbReference type="EMBL" id="MT143974">
    <property type="protein sequence ID" value="QJA44206.1"/>
    <property type="molecule type" value="Genomic_DNA"/>
</dbReference>
<accession>A0A6H1Z8I9</accession>
<evidence type="ECO:0000313" key="2">
    <source>
        <dbReference type="EMBL" id="QJI04718.1"/>
    </source>
</evidence>
<name>A0A6H1Z8I9_9ZZZZ</name>
<reference evidence="1" key="1">
    <citation type="submission" date="2020-03" db="EMBL/GenBank/DDBJ databases">
        <title>The deep terrestrial virosphere.</title>
        <authorList>
            <person name="Holmfeldt K."/>
            <person name="Nilsson E."/>
            <person name="Simone D."/>
            <person name="Lopez-Fernandez M."/>
            <person name="Wu X."/>
            <person name="de Brujin I."/>
            <person name="Lundin D."/>
            <person name="Andersson A."/>
            <person name="Bertilsson S."/>
            <person name="Dopson M."/>
        </authorList>
    </citation>
    <scope>NUCLEOTIDE SEQUENCE</scope>
    <source>
        <strain evidence="2">MM415A00110</strain>
        <strain evidence="1">TM448A00090</strain>
    </source>
</reference>
<proteinExistence type="predicted"/>
<dbReference type="EMBL" id="MT145189">
    <property type="protein sequence ID" value="QJI04718.1"/>
    <property type="molecule type" value="Genomic_DNA"/>
</dbReference>